<dbReference type="AlphaFoldDB" id="A0A6P2C5P7"/>
<reference evidence="3 4" key="1">
    <citation type="submission" date="2018-11" db="EMBL/GenBank/DDBJ databases">
        <title>Trebonia kvetii gen.nov., sp.nov., a novel acidophilic actinobacterium, and proposal of the new actinobacterial family Treboniaceae fam. nov.</title>
        <authorList>
            <person name="Rapoport D."/>
            <person name="Sagova-Mareckova M."/>
            <person name="Sedlacek I."/>
            <person name="Provaznik J."/>
            <person name="Kralova S."/>
            <person name="Pavlinic D."/>
            <person name="Benes V."/>
            <person name="Kopecky J."/>
        </authorList>
    </citation>
    <scope>NUCLEOTIDE SEQUENCE [LARGE SCALE GENOMIC DNA]</scope>
    <source>
        <strain evidence="3 4">15Tr583</strain>
    </source>
</reference>
<evidence type="ECO:0000259" key="2">
    <source>
        <dbReference type="Pfam" id="PF08327"/>
    </source>
</evidence>
<gene>
    <name evidence="3" type="ORF">EAS64_05140</name>
</gene>
<name>A0A6P2C5P7_9ACTN</name>
<dbReference type="Pfam" id="PF08327">
    <property type="entry name" value="AHSA1"/>
    <property type="match status" value="1"/>
</dbReference>
<evidence type="ECO:0000313" key="4">
    <source>
        <dbReference type="Proteomes" id="UP000460272"/>
    </source>
</evidence>
<dbReference type="InterPro" id="IPR023393">
    <property type="entry name" value="START-like_dom_sf"/>
</dbReference>
<evidence type="ECO:0000313" key="3">
    <source>
        <dbReference type="EMBL" id="TVZ06752.1"/>
    </source>
</evidence>
<proteinExistence type="inferred from homology"/>
<organism evidence="3 4">
    <name type="scientific">Trebonia kvetii</name>
    <dbReference type="NCBI Taxonomy" id="2480626"/>
    <lineage>
        <taxon>Bacteria</taxon>
        <taxon>Bacillati</taxon>
        <taxon>Actinomycetota</taxon>
        <taxon>Actinomycetes</taxon>
        <taxon>Streptosporangiales</taxon>
        <taxon>Treboniaceae</taxon>
        <taxon>Trebonia</taxon>
    </lineage>
</organism>
<comment type="caution">
    <text evidence="3">The sequence shown here is derived from an EMBL/GenBank/DDBJ whole genome shotgun (WGS) entry which is preliminary data.</text>
</comment>
<dbReference type="OrthoDB" id="287565at2"/>
<dbReference type="Proteomes" id="UP000460272">
    <property type="component" value="Unassembled WGS sequence"/>
</dbReference>
<sequence length="153" mass="16661">MNPDQRPADAAGHPVEYTRRLVIGAPRERVFDAIATVDGPRHWWTTKVTGSAAAGGKLRFGFAGLDEEMVMHVTTRRRPSAVAWSCVEHTRNSEWAGTLLEFMLASRGPAESELEFRHGGLPAELVAQGWEHFLASLAAYAETGTGTPFGQVS</sequence>
<keyword evidence="4" id="KW-1185">Reference proteome</keyword>
<dbReference type="CDD" id="cd07814">
    <property type="entry name" value="SRPBCC_CalC_Aha1-like"/>
    <property type="match status" value="1"/>
</dbReference>
<feature type="domain" description="Activator of Hsp90 ATPase homologue 1/2-like C-terminal" evidence="2">
    <location>
        <begin position="25"/>
        <end position="142"/>
    </location>
</feature>
<accession>A0A6P2C5P7</accession>
<comment type="similarity">
    <text evidence="1">Belongs to the AHA1 family.</text>
</comment>
<dbReference type="SUPFAM" id="SSF55961">
    <property type="entry name" value="Bet v1-like"/>
    <property type="match status" value="1"/>
</dbReference>
<dbReference type="EMBL" id="RPFW01000001">
    <property type="protein sequence ID" value="TVZ06752.1"/>
    <property type="molecule type" value="Genomic_DNA"/>
</dbReference>
<protein>
    <submittedName>
        <fullName evidence="3">SRPBCC domain-containing protein</fullName>
    </submittedName>
</protein>
<dbReference type="RefSeq" id="WP_145851505.1">
    <property type="nucleotide sequence ID" value="NZ_RPFW01000001.1"/>
</dbReference>
<dbReference type="InterPro" id="IPR013538">
    <property type="entry name" value="ASHA1/2-like_C"/>
</dbReference>
<evidence type="ECO:0000256" key="1">
    <source>
        <dbReference type="ARBA" id="ARBA00006817"/>
    </source>
</evidence>
<dbReference type="Gene3D" id="3.30.530.20">
    <property type="match status" value="1"/>
</dbReference>